<organism evidence="3 4">
    <name type="scientific">Anas zonorhyncha</name>
    <name type="common">Eastern spot-billed duck</name>
    <dbReference type="NCBI Taxonomy" id="75864"/>
    <lineage>
        <taxon>Eukaryota</taxon>
        <taxon>Metazoa</taxon>
        <taxon>Chordata</taxon>
        <taxon>Craniata</taxon>
        <taxon>Vertebrata</taxon>
        <taxon>Euteleostomi</taxon>
        <taxon>Archelosauria</taxon>
        <taxon>Archosauria</taxon>
        <taxon>Dinosauria</taxon>
        <taxon>Saurischia</taxon>
        <taxon>Theropoda</taxon>
        <taxon>Coelurosauria</taxon>
        <taxon>Aves</taxon>
        <taxon>Neognathae</taxon>
        <taxon>Galloanserae</taxon>
        <taxon>Anseriformes</taxon>
        <taxon>Anatidae</taxon>
        <taxon>Anatinae</taxon>
        <taxon>Anas</taxon>
    </lineage>
</organism>
<keyword evidence="4" id="KW-1185">Reference proteome</keyword>
<dbReference type="InterPro" id="IPR003051">
    <property type="entry name" value="GPCR_2_CRF_rcpt"/>
</dbReference>
<evidence type="ECO:0000256" key="1">
    <source>
        <dbReference type="ARBA" id="ARBA00022729"/>
    </source>
</evidence>
<evidence type="ECO:0000313" key="3">
    <source>
        <dbReference type="Ensembl" id="ENSAZOP00000006475.1"/>
    </source>
</evidence>
<dbReference type="InterPro" id="IPR001879">
    <property type="entry name" value="GPCR_2_extracellular_dom"/>
</dbReference>
<dbReference type="InterPro" id="IPR036445">
    <property type="entry name" value="GPCR_2_extracell_dom_sf"/>
</dbReference>
<dbReference type="GO" id="GO:0004930">
    <property type="term" value="F:G protein-coupled receptor activity"/>
    <property type="evidence" value="ECO:0007669"/>
    <property type="project" value="InterPro"/>
</dbReference>
<dbReference type="SMART" id="SM00008">
    <property type="entry name" value="HormR"/>
    <property type="match status" value="1"/>
</dbReference>
<sequence>MDVTISQFILEEFDVNCSLLDLQETVLESFSISFLGFHGPYCNATTDQIGTCWPRASAGKLVERPCPEFFNGIKYNTTSKYKLFFFSRRSGLEKAPREIQMIFSLKKKKKSAFLGINISSTFQPVYSKFLPGMLQISQKHRLLNTDSYFPQCV</sequence>
<name>A0A8B9UDG2_9AVES</name>
<proteinExistence type="predicted"/>
<accession>A0A8B9UDG2</accession>
<dbReference type="Gene3D" id="4.10.1240.10">
    <property type="entry name" value="GPCR, family 2, extracellular hormone receptor domain"/>
    <property type="match status" value="1"/>
</dbReference>
<reference evidence="3" key="1">
    <citation type="submission" date="2025-08" db="UniProtKB">
        <authorList>
            <consortium name="Ensembl"/>
        </authorList>
    </citation>
    <scope>IDENTIFICATION</scope>
</reference>
<evidence type="ECO:0000259" key="2">
    <source>
        <dbReference type="PROSITE" id="PS50227"/>
    </source>
</evidence>
<dbReference type="Proteomes" id="UP000694549">
    <property type="component" value="Unplaced"/>
</dbReference>
<reference evidence="3" key="2">
    <citation type="submission" date="2025-09" db="UniProtKB">
        <authorList>
            <consortium name="Ensembl"/>
        </authorList>
    </citation>
    <scope>IDENTIFICATION</scope>
</reference>
<dbReference type="Pfam" id="PF02793">
    <property type="entry name" value="HRM"/>
    <property type="match status" value="1"/>
</dbReference>
<dbReference type="AlphaFoldDB" id="A0A8B9UDG2"/>
<dbReference type="PROSITE" id="PS50227">
    <property type="entry name" value="G_PROTEIN_RECEP_F2_3"/>
    <property type="match status" value="1"/>
</dbReference>
<feature type="domain" description="G-protein coupled receptors family 2 profile 1" evidence="2">
    <location>
        <begin position="41"/>
        <end position="78"/>
    </location>
</feature>
<keyword evidence="1" id="KW-0732">Signal</keyword>
<protein>
    <recommendedName>
        <fullName evidence="2">G-protein coupled receptors family 2 profile 1 domain-containing protein</fullName>
    </recommendedName>
</protein>
<dbReference type="GO" id="GO:0016020">
    <property type="term" value="C:membrane"/>
    <property type="evidence" value="ECO:0007669"/>
    <property type="project" value="InterPro"/>
</dbReference>
<dbReference type="SUPFAM" id="SSF111418">
    <property type="entry name" value="Hormone receptor domain"/>
    <property type="match status" value="1"/>
</dbReference>
<dbReference type="Ensembl" id="ENSAZOT00000006909.1">
    <property type="protein sequence ID" value="ENSAZOP00000006475.1"/>
    <property type="gene ID" value="ENSAZOG00000004155.1"/>
</dbReference>
<dbReference type="PRINTS" id="PR01279">
    <property type="entry name" value="CRFRECEPTOR"/>
</dbReference>
<evidence type="ECO:0000313" key="4">
    <source>
        <dbReference type="Proteomes" id="UP000694549"/>
    </source>
</evidence>